<keyword evidence="2" id="KW-0238">DNA-binding</keyword>
<dbReference type="InterPro" id="IPR036390">
    <property type="entry name" value="WH_DNA-bd_sf"/>
</dbReference>
<dbReference type="PANTHER" id="PTHR43537:SF43">
    <property type="entry name" value="GNTR-FAMILY TRANSCRIPTIONAL REGULATOR"/>
    <property type="match status" value="1"/>
</dbReference>
<dbReference type="Pfam" id="PF07729">
    <property type="entry name" value="FCD"/>
    <property type="match status" value="1"/>
</dbReference>
<dbReference type="InterPro" id="IPR036388">
    <property type="entry name" value="WH-like_DNA-bd_sf"/>
</dbReference>
<evidence type="ECO:0000256" key="1">
    <source>
        <dbReference type="ARBA" id="ARBA00023015"/>
    </source>
</evidence>
<dbReference type="SMART" id="SM00895">
    <property type="entry name" value="FCD"/>
    <property type="match status" value="1"/>
</dbReference>
<keyword evidence="1" id="KW-0805">Transcription regulation</keyword>
<comment type="caution">
    <text evidence="6">The sequence shown here is derived from an EMBL/GenBank/DDBJ whole genome shotgun (WGS) entry which is preliminary data.</text>
</comment>
<evidence type="ECO:0000313" key="7">
    <source>
        <dbReference type="Proteomes" id="UP000238081"/>
    </source>
</evidence>
<organism evidence="6 7">
    <name type="scientific">Clostridium butyricum</name>
    <dbReference type="NCBI Taxonomy" id="1492"/>
    <lineage>
        <taxon>Bacteria</taxon>
        <taxon>Bacillati</taxon>
        <taxon>Bacillota</taxon>
        <taxon>Clostridia</taxon>
        <taxon>Eubacteriales</taxon>
        <taxon>Clostridiaceae</taxon>
        <taxon>Clostridium</taxon>
    </lineage>
</organism>
<dbReference type="CDD" id="cd07377">
    <property type="entry name" value="WHTH_GntR"/>
    <property type="match status" value="1"/>
</dbReference>
<evidence type="ECO:0000313" key="5">
    <source>
        <dbReference type="EMBL" id="GEQ22080.1"/>
    </source>
</evidence>
<evidence type="ECO:0000256" key="3">
    <source>
        <dbReference type="ARBA" id="ARBA00023163"/>
    </source>
</evidence>
<dbReference type="SUPFAM" id="SSF46785">
    <property type="entry name" value="Winged helix' DNA-binding domain"/>
    <property type="match status" value="1"/>
</dbReference>
<dbReference type="AlphaFoldDB" id="A0A2S7FBF8"/>
<evidence type="ECO:0000256" key="2">
    <source>
        <dbReference type="ARBA" id="ARBA00023125"/>
    </source>
</evidence>
<evidence type="ECO:0000259" key="4">
    <source>
        <dbReference type="PROSITE" id="PS50949"/>
    </source>
</evidence>
<dbReference type="InterPro" id="IPR000524">
    <property type="entry name" value="Tscrpt_reg_HTH_GntR"/>
</dbReference>
<proteinExistence type="predicted"/>
<dbReference type="Pfam" id="PF00392">
    <property type="entry name" value="GntR"/>
    <property type="match status" value="1"/>
</dbReference>
<dbReference type="PROSITE" id="PS50949">
    <property type="entry name" value="HTH_GNTR"/>
    <property type="match status" value="1"/>
</dbReference>
<dbReference type="InterPro" id="IPR011711">
    <property type="entry name" value="GntR_C"/>
</dbReference>
<dbReference type="Proteomes" id="UP000238081">
    <property type="component" value="Unassembled WGS sequence"/>
</dbReference>
<dbReference type="Gene3D" id="1.10.10.10">
    <property type="entry name" value="Winged helix-like DNA-binding domain superfamily/Winged helix DNA-binding domain"/>
    <property type="match status" value="1"/>
</dbReference>
<dbReference type="PANTHER" id="PTHR43537">
    <property type="entry name" value="TRANSCRIPTIONAL REGULATOR, GNTR FAMILY"/>
    <property type="match status" value="1"/>
</dbReference>
<evidence type="ECO:0000313" key="8">
    <source>
        <dbReference type="Proteomes" id="UP000321089"/>
    </source>
</evidence>
<gene>
    <name evidence="6" type="ORF">AWN73_13295</name>
    <name evidence="5" type="ORF">CBU02nite_25860</name>
</gene>
<dbReference type="RefSeq" id="WP_003429959.1">
    <property type="nucleotide sequence ID" value="NZ_BKBC01000039.1"/>
</dbReference>
<dbReference type="Gene3D" id="1.20.120.530">
    <property type="entry name" value="GntR ligand-binding domain-like"/>
    <property type="match status" value="1"/>
</dbReference>
<evidence type="ECO:0000313" key="6">
    <source>
        <dbReference type="EMBL" id="PPV14960.1"/>
    </source>
</evidence>
<dbReference type="SUPFAM" id="SSF48008">
    <property type="entry name" value="GntR ligand-binding domain-like"/>
    <property type="match status" value="1"/>
</dbReference>
<reference evidence="5 8" key="2">
    <citation type="submission" date="2019-07" db="EMBL/GenBank/DDBJ databases">
        <title>Whole genome shotgun sequence of Clostridium butyricum NBRC 3858.</title>
        <authorList>
            <person name="Hosoyama A."/>
            <person name="Uohara A."/>
            <person name="Ohji S."/>
            <person name="Ichikawa N."/>
        </authorList>
    </citation>
    <scope>NUCLEOTIDE SEQUENCE [LARGE SCALE GENOMIC DNA]</scope>
    <source>
        <strain evidence="5 8">NBRC 3858</strain>
    </source>
</reference>
<sequence length="229" mass="26746">MLEQDKNSKVYEQVIEEIKNQIKTGKLKKGDKLPSERDMVELFSVSRTSVREAMRALEVIGLIERKQGAGNYIKTNFDDSLFEPISVMFMLQKNSLDDIVELREILESYCIKLAVRNISESEIETISEIMEEMYQAKNEEENLALDIKLHYLLIKASKNILLINIISVISQIMDESIKEFRKKILYEENNRAKLLSIHEKLVNAMKEHDTVKAVDGIEEHFKLIRKYYK</sequence>
<reference evidence="6 7" key="1">
    <citation type="submission" date="2016-01" db="EMBL/GenBank/DDBJ databases">
        <title>Characterization of the Clostridium difficile lineages that are prevalent in Hong Kong and China.</title>
        <authorList>
            <person name="Kwok J.S.-L."/>
            <person name="Lam W.-Y."/>
            <person name="Ip M."/>
            <person name="Chan T.-F."/>
            <person name="Hawkey P.M."/>
            <person name="Tsui S.K.-W."/>
        </authorList>
    </citation>
    <scope>NUCLEOTIDE SEQUENCE [LARGE SCALE GENOMIC DNA]</scope>
    <source>
        <strain evidence="6 7">300064</strain>
    </source>
</reference>
<dbReference type="GO" id="GO:0003677">
    <property type="term" value="F:DNA binding"/>
    <property type="evidence" value="ECO:0007669"/>
    <property type="project" value="UniProtKB-KW"/>
</dbReference>
<keyword evidence="3" id="KW-0804">Transcription</keyword>
<dbReference type="SMART" id="SM00345">
    <property type="entry name" value="HTH_GNTR"/>
    <property type="match status" value="1"/>
</dbReference>
<protein>
    <submittedName>
        <fullName evidence="6">GntR family transcriptional regulator</fullName>
    </submittedName>
</protein>
<dbReference type="EMBL" id="BKBC01000039">
    <property type="protein sequence ID" value="GEQ22080.1"/>
    <property type="molecule type" value="Genomic_DNA"/>
</dbReference>
<dbReference type="Proteomes" id="UP000321089">
    <property type="component" value="Unassembled WGS sequence"/>
</dbReference>
<dbReference type="InterPro" id="IPR008920">
    <property type="entry name" value="TF_FadR/GntR_C"/>
</dbReference>
<dbReference type="GO" id="GO:0003700">
    <property type="term" value="F:DNA-binding transcription factor activity"/>
    <property type="evidence" value="ECO:0007669"/>
    <property type="project" value="InterPro"/>
</dbReference>
<accession>A0A2S7FBF8</accession>
<feature type="domain" description="HTH gntR-type" evidence="4">
    <location>
        <begin position="8"/>
        <end position="76"/>
    </location>
</feature>
<dbReference type="EMBL" id="LRDH01000104">
    <property type="protein sequence ID" value="PPV14960.1"/>
    <property type="molecule type" value="Genomic_DNA"/>
</dbReference>
<dbReference type="PRINTS" id="PR00035">
    <property type="entry name" value="HTHGNTR"/>
</dbReference>
<name>A0A2S7FBF8_CLOBU</name>